<dbReference type="Pfam" id="PF15567">
    <property type="entry name" value="Imm35"/>
    <property type="match status" value="1"/>
</dbReference>
<evidence type="ECO:0000259" key="2">
    <source>
        <dbReference type="Pfam" id="PF15644"/>
    </source>
</evidence>
<evidence type="ECO:0000313" key="3">
    <source>
        <dbReference type="EMBL" id="XDQ25584.1"/>
    </source>
</evidence>
<dbReference type="EMBL" id="CP163435">
    <property type="protein sequence ID" value="XDQ25584.1"/>
    <property type="molecule type" value="Genomic_DNA"/>
</dbReference>
<proteinExistence type="predicted"/>
<reference evidence="3" key="1">
    <citation type="submission" date="2024-07" db="EMBL/GenBank/DDBJ databases">
        <authorList>
            <person name="Yu S.T."/>
        </authorList>
    </citation>
    <scope>NUCLEOTIDE SEQUENCE</scope>
    <source>
        <strain evidence="3">R21</strain>
    </source>
</reference>
<dbReference type="AlphaFoldDB" id="A0AB39P5C7"/>
<sequence>MEAVGEAPGWRDRLTRRYFAEFERVPVSDWDSVVRAVAEPGPDTRGVVWLRREVGGVEATGNLLYAHNNKGQVVLLDAMAGGLAKLDTSLLRELVFIRALPESRSLERLPWQAEAHDYASALRKAQYWLDGAYHGAVELVAPAPSDEIRRGWVFACNTTRYLGNGRWQDGMLDATLVVPKDAAGPFCLPNSDPWGWLELWDAGEVPGSEGFPVPPTPGHAAWFEPTLADLGSVLSASQHADWPAAMDELSGFPIGARALVWVRRADRRGRESVGWLVNALHTQQGVMLVDGSSDSAVALDQTGVSALHVIRYR</sequence>
<evidence type="ECO:0000259" key="1">
    <source>
        <dbReference type="Pfam" id="PF15567"/>
    </source>
</evidence>
<dbReference type="Pfam" id="PF15644">
    <property type="entry name" value="Gln_amidase"/>
    <property type="match status" value="1"/>
</dbReference>
<organism evidence="3">
    <name type="scientific">Streptomyces sp. R21</name>
    <dbReference type="NCBI Taxonomy" id="3238627"/>
    <lineage>
        <taxon>Bacteria</taxon>
        <taxon>Bacillati</taxon>
        <taxon>Actinomycetota</taxon>
        <taxon>Actinomycetes</taxon>
        <taxon>Kitasatosporales</taxon>
        <taxon>Streptomycetaceae</taxon>
        <taxon>Streptomyces</taxon>
    </lineage>
</organism>
<accession>A0AB39P5C7</accession>
<dbReference type="InterPro" id="IPR028908">
    <property type="entry name" value="Tox-PL_dom"/>
</dbReference>
<protein>
    <submittedName>
        <fullName evidence="3">YrhB domain-containing protein</fullName>
    </submittedName>
</protein>
<feature type="domain" description="Tox-PL" evidence="2">
    <location>
        <begin position="13"/>
        <end position="81"/>
    </location>
</feature>
<dbReference type="InterPro" id="IPR029082">
    <property type="entry name" value="Imm35"/>
</dbReference>
<gene>
    <name evidence="3" type="ORF">AB5J56_13195</name>
</gene>
<feature type="domain" description="Immunity protein 35" evidence="1">
    <location>
        <begin position="120"/>
        <end position="202"/>
    </location>
</feature>
<dbReference type="RefSeq" id="WP_369232898.1">
    <property type="nucleotide sequence ID" value="NZ_CP163435.1"/>
</dbReference>
<name>A0AB39P5C7_9ACTN</name>